<evidence type="ECO:0000256" key="6">
    <source>
        <dbReference type="ARBA" id="ARBA00023242"/>
    </source>
</evidence>
<dbReference type="Proteomes" id="UP001146351">
    <property type="component" value="Unassembled WGS sequence"/>
</dbReference>
<gene>
    <name evidence="8" type="ORF">N7492_004438</name>
</gene>
<reference evidence="8" key="1">
    <citation type="submission" date="2022-11" db="EMBL/GenBank/DDBJ databases">
        <authorList>
            <person name="Petersen C."/>
        </authorList>
    </citation>
    <scope>NUCLEOTIDE SEQUENCE</scope>
    <source>
        <strain evidence="8">IBT 21917</strain>
    </source>
</reference>
<evidence type="ECO:0000313" key="8">
    <source>
        <dbReference type="EMBL" id="KAJ5171845.1"/>
    </source>
</evidence>
<accession>A0A9W9IAF7</accession>
<dbReference type="PANTHER" id="PTHR36206:SF4">
    <property type="entry name" value="HYPOTHETICAL CONSERVED PROTEIN (EUROFUNG)-RELATED"/>
    <property type="match status" value="1"/>
</dbReference>
<keyword evidence="2" id="KW-0862">Zinc</keyword>
<reference evidence="8" key="2">
    <citation type="journal article" date="2023" name="IMA Fungus">
        <title>Comparative genomic study of the Penicillium genus elucidates a diverse pangenome and 15 lateral gene transfer events.</title>
        <authorList>
            <person name="Petersen C."/>
            <person name="Sorensen T."/>
            <person name="Nielsen M.R."/>
            <person name="Sondergaard T.E."/>
            <person name="Sorensen J.L."/>
            <person name="Fitzpatrick D.A."/>
            <person name="Frisvad J.C."/>
            <person name="Nielsen K.L."/>
        </authorList>
    </citation>
    <scope>NUCLEOTIDE SEQUENCE</scope>
    <source>
        <strain evidence="8">IBT 21917</strain>
    </source>
</reference>
<dbReference type="PANTHER" id="PTHR36206">
    <property type="entry name" value="ASPERCRYPTIN BIOSYNTHESIS CLUSTER-SPECIFIC TRANSCRIPTION REGULATOR ATNN-RELATED"/>
    <property type="match status" value="1"/>
</dbReference>
<dbReference type="GO" id="GO:0000981">
    <property type="term" value="F:DNA-binding transcription factor activity, RNA polymerase II-specific"/>
    <property type="evidence" value="ECO:0007669"/>
    <property type="project" value="InterPro"/>
</dbReference>
<keyword evidence="5" id="KW-0804">Transcription</keyword>
<dbReference type="EMBL" id="JAPQKO010000003">
    <property type="protein sequence ID" value="KAJ5171845.1"/>
    <property type="molecule type" value="Genomic_DNA"/>
</dbReference>
<evidence type="ECO:0000256" key="5">
    <source>
        <dbReference type="ARBA" id="ARBA00023163"/>
    </source>
</evidence>
<proteinExistence type="predicted"/>
<dbReference type="OrthoDB" id="2593732at2759"/>
<dbReference type="PROSITE" id="PS00463">
    <property type="entry name" value="ZN2_CY6_FUNGAL_1"/>
    <property type="match status" value="1"/>
</dbReference>
<dbReference type="PROSITE" id="PS50048">
    <property type="entry name" value="ZN2_CY6_FUNGAL_2"/>
    <property type="match status" value="1"/>
</dbReference>
<keyword evidence="3" id="KW-0805">Transcription regulation</keyword>
<sequence>MPPPKHQRARKPKSKNGCVTCKMRHVRCDEEKPECKKCTESGRKCDGYKTASQTELRNEITQGLPQHPWRLSPDHRLVLLPGSREERQYVLLFNGQATRALSGFFPSNYWSQYIPQLSHHCPTIRHAVAAVGAVYERQINGLLLPATETDPGAAEHFELQQYNKAIQGFVEQLASPEKPGISMILTTCLLFICVEVLRTNNGRALNHVQGGLQILARHLQDGKPIVKNDSDRELVHLFYRLNLQGSFFGRGLLQLDLPIEKSTSMGVANKLVFDHISQARECLTSLANRAFSFIRKVSYPPLTPSEVKDQHRQLDQHQTGQLQLDQPRLVLEFCLWETAFESMKTRSAKRVGISDPRAPLALQIEYHTMSIWLKCCLSRGQLFYDRFFPEFESIVSAAEKIIDLGTGPDVTDFPSQFSLDAEVIPALYWTASHCRDSRIRRRAIEATRNYPTREGMWHKRRYVEAATKIMEFEEAHCSFLPVEERIPEECYRIHDALMFSEEAFYTNPCPVMFLWKPHGLDADFEKYWDEVQW</sequence>
<dbReference type="SMART" id="SM00066">
    <property type="entry name" value="GAL4"/>
    <property type="match status" value="1"/>
</dbReference>
<dbReference type="Gene3D" id="4.10.240.10">
    <property type="entry name" value="Zn(2)-C6 fungal-type DNA-binding domain"/>
    <property type="match status" value="1"/>
</dbReference>
<evidence type="ECO:0000256" key="1">
    <source>
        <dbReference type="ARBA" id="ARBA00022723"/>
    </source>
</evidence>
<organism evidence="8 9">
    <name type="scientific">Penicillium capsulatum</name>
    <dbReference type="NCBI Taxonomy" id="69766"/>
    <lineage>
        <taxon>Eukaryota</taxon>
        <taxon>Fungi</taxon>
        <taxon>Dikarya</taxon>
        <taxon>Ascomycota</taxon>
        <taxon>Pezizomycotina</taxon>
        <taxon>Eurotiomycetes</taxon>
        <taxon>Eurotiomycetidae</taxon>
        <taxon>Eurotiales</taxon>
        <taxon>Aspergillaceae</taxon>
        <taxon>Penicillium</taxon>
    </lineage>
</organism>
<evidence type="ECO:0000259" key="7">
    <source>
        <dbReference type="PROSITE" id="PS50048"/>
    </source>
</evidence>
<dbReference type="Pfam" id="PF00172">
    <property type="entry name" value="Zn_clus"/>
    <property type="match status" value="1"/>
</dbReference>
<keyword evidence="9" id="KW-1185">Reference proteome</keyword>
<dbReference type="GO" id="GO:0003677">
    <property type="term" value="F:DNA binding"/>
    <property type="evidence" value="ECO:0007669"/>
    <property type="project" value="UniProtKB-KW"/>
</dbReference>
<dbReference type="InterPro" id="IPR021858">
    <property type="entry name" value="Fun_TF"/>
</dbReference>
<dbReference type="InterPro" id="IPR052360">
    <property type="entry name" value="Transcr_Regulatory_Proteins"/>
</dbReference>
<protein>
    <recommendedName>
        <fullName evidence="7">Zn(2)-C6 fungal-type domain-containing protein</fullName>
    </recommendedName>
</protein>
<feature type="domain" description="Zn(2)-C6 fungal-type" evidence="7">
    <location>
        <begin position="17"/>
        <end position="45"/>
    </location>
</feature>
<dbReference type="InterPro" id="IPR036864">
    <property type="entry name" value="Zn2-C6_fun-type_DNA-bd_sf"/>
</dbReference>
<keyword evidence="6" id="KW-0539">Nucleus</keyword>
<dbReference type="SUPFAM" id="SSF57701">
    <property type="entry name" value="Zn2/Cys6 DNA-binding domain"/>
    <property type="match status" value="1"/>
</dbReference>
<keyword evidence="1" id="KW-0479">Metal-binding</keyword>
<evidence type="ECO:0000256" key="2">
    <source>
        <dbReference type="ARBA" id="ARBA00022833"/>
    </source>
</evidence>
<evidence type="ECO:0000313" key="9">
    <source>
        <dbReference type="Proteomes" id="UP001146351"/>
    </source>
</evidence>
<evidence type="ECO:0000256" key="4">
    <source>
        <dbReference type="ARBA" id="ARBA00023125"/>
    </source>
</evidence>
<dbReference type="InterPro" id="IPR001138">
    <property type="entry name" value="Zn2Cys6_DnaBD"/>
</dbReference>
<comment type="caution">
    <text evidence="8">The sequence shown here is derived from an EMBL/GenBank/DDBJ whole genome shotgun (WGS) entry which is preliminary data.</text>
</comment>
<dbReference type="Pfam" id="PF11951">
    <property type="entry name" value="Fungal_trans_2"/>
    <property type="match status" value="1"/>
</dbReference>
<dbReference type="AlphaFoldDB" id="A0A9W9IAF7"/>
<name>A0A9W9IAF7_9EURO</name>
<dbReference type="GO" id="GO:0008270">
    <property type="term" value="F:zinc ion binding"/>
    <property type="evidence" value="ECO:0007669"/>
    <property type="project" value="InterPro"/>
</dbReference>
<evidence type="ECO:0000256" key="3">
    <source>
        <dbReference type="ARBA" id="ARBA00023015"/>
    </source>
</evidence>
<keyword evidence="4" id="KW-0238">DNA-binding</keyword>